<dbReference type="EMBL" id="BAAANL010000002">
    <property type="protein sequence ID" value="GAA1858034.1"/>
    <property type="molecule type" value="Genomic_DNA"/>
</dbReference>
<sequence>MTDAVRLSISFPTDLASDVRDAAGERGVTEYVVDAVRHQLAMDKLDALVADFEMRRGPLDEAKVEAAEKILRRVLDEGIDA</sequence>
<evidence type="ECO:0008006" key="3">
    <source>
        <dbReference type="Google" id="ProtNLM"/>
    </source>
</evidence>
<name>A0ABP4ZLN2_9MICO</name>
<gene>
    <name evidence="1" type="ORF">GCM10009751_14380</name>
</gene>
<comment type="caution">
    <text evidence="1">The sequence shown here is derived from an EMBL/GenBank/DDBJ whole genome shotgun (WGS) entry which is preliminary data.</text>
</comment>
<accession>A0ABP4ZLN2</accession>
<dbReference type="Proteomes" id="UP001501094">
    <property type="component" value="Unassembled WGS sequence"/>
</dbReference>
<dbReference type="RefSeq" id="WP_344101054.1">
    <property type="nucleotide sequence ID" value="NZ_BAAANL010000002.1"/>
</dbReference>
<protein>
    <recommendedName>
        <fullName evidence="3">CopG family transcriptional regulator</fullName>
    </recommendedName>
</protein>
<evidence type="ECO:0000313" key="1">
    <source>
        <dbReference type="EMBL" id="GAA1858034.1"/>
    </source>
</evidence>
<keyword evidence="2" id="KW-1185">Reference proteome</keyword>
<proteinExistence type="predicted"/>
<organism evidence="1 2">
    <name type="scientific">Myceligenerans crystallogenes</name>
    <dbReference type="NCBI Taxonomy" id="316335"/>
    <lineage>
        <taxon>Bacteria</taxon>
        <taxon>Bacillati</taxon>
        <taxon>Actinomycetota</taxon>
        <taxon>Actinomycetes</taxon>
        <taxon>Micrococcales</taxon>
        <taxon>Promicromonosporaceae</taxon>
        <taxon>Myceligenerans</taxon>
    </lineage>
</organism>
<reference evidence="2" key="1">
    <citation type="journal article" date="2019" name="Int. J. Syst. Evol. Microbiol.">
        <title>The Global Catalogue of Microorganisms (GCM) 10K type strain sequencing project: providing services to taxonomists for standard genome sequencing and annotation.</title>
        <authorList>
            <consortium name="The Broad Institute Genomics Platform"/>
            <consortium name="The Broad Institute Genome Sequencing Center for Infectious Disease"/>
            <person name="Wu L."/>
            <person name="Ma J."/>
        </authorList>
    </citation>
    <scope>NUCLEOTIDE SEQUENCE [LARGE SCALE GENOMIC DNA]</scope>
    <source>
        <strain evidence="2">JCM 14326</strain>
    </source>
</reference>
<evidence type="ECO:0000313" key="2">
    <source>
        <dbReference type="Proteomes" id="UP001501094"/>
    </source>
</evidence>